<dbReference type="AlphaFoldDB" id="Q0A9M8"/>
<dbReference type="Proteomes" id="UP000001962">
    <property type="component" value="Chromosome"/>
</dbReference>
<dbReference type="EMBL" id="CP000453">
    <property type="protein sequence ID" value="ABI56459.1"/>
    <property type="molecule type" value="Genomic_DNA"/>
</dbReference>
<keyword evidence="2" id="KW-1185">Reference proteome</keyword>
<evidence type="ECO:0000313" key="1">
    <source>
        <dbReference type="EMBL" id="ABI56459.1"/>
    </source>
</evidence>
<dbReference type="RefSeq" id="WP_011628854.1">
    <property type="nucleotide sequence ID" value="NC_008340.1"/>
</dbReference>
<organism evidence="1 2">
    <name type="scientific">Alkalilimnicola ehrlichii (strain ATCC BAA-1101 / DSM 17681 / MLHE-1)</name>
    <dbReference type="NCBI Taxonomy" id="187272"/>
    <lineage>
        <taxon>Bacteria</taxon>
        <taxon>Pseudomonadati</taxon>
        <taxon>Pseudomonadota</taxon>
        <taxon>Gammaproteobacteria</taxon>
        <taxon>Chromatiales</taxon>
        <taxon>Ectothiorhodospiraceae</taxon>
        <taxon>Alkalilimnicola</taxon>
    </lineage>
</organism>
<reference evidence="2" key="1">
    <citation type="submission" date="2006-08" db="EMBL/GenBank/DDBJ databases">
        <title>Complete sequence of Alkalilimnicola ehrilichei MLHE-1.</title>
        <authorList>
            <person name="Copeland A."/>
            <person name="Lucas S."/>
            <person name="Lapidus A."/>
            <person name="Barry K."/>
            <person name="Detter J.C."/>
            <person name="Glavina del Rio T."/>
            <person name="Hammon N."/>
            <person name="Israni S."/>
            <person name="Dalin E."/>
            <person name="Tice H."/>
            <person name="Pitluck S."/>
            <person name="Sims D."/>
            <person name="Brettin T."/>
            <person name="Bruce D."/>
            <person name="Han C."/>
            <person name="Tapia R."/>
            <person name="Gilna P."/>
            <person name="Schmutz J."/>
            <person name="Larimer F."/>
            <person name="Land M."/>
            <person name="Hauser L."/>
            <person name="Kyrpides N."/>
            <person name="Mikhailova N."/>
            <person name="Oremland R.S."/>
            <person name="Hoeft S.E."/>
            <person name="Switzer-Blum J."/>
            <person name="Kulp T."/>
            <person name="King G."/>
            <person name="Tabita R."/>
            <person name="Witte B."/>
            <person name="Santini J.M."/>
            <person name="Basu P."/>
            <person name="Hollibaugh J.T."/>
            <person name="Xie G."/>
            <person name="Stolz J.F."/>
            <person name="Richardson P."/>
        </authorList>
    </citation>
    <scope>NUCLEOTIDE SEQUENCE [LARGE SCALE GENOMIC DNA]</scope>
    <source>
        <strain evidence="2">ATCC BAA-1101 / DSM 17681 / MLHE-1</strain>
    </source>
</reference>
<sequence length="135" mass="15062">MLAWALFSSAQALAEQEPVYLVAHPGVGTEAISRDAVRAMFAMRQRHWPDGTSARVFVLTEGHPVHERFVKGRLDAFPHQLQLAWDRAVFSGTGQSPHRVGSQAEMHERVATTPGALGYLTREYLDERVQIIAIE</sequence>
<dbReference type="Gene3D" id="3.40.190.10">
    <property type="entry name" value="Periplasmic binding protein-like II"/>
    <property type="match status" value="1"/>
</dbReference>
<proteinExistence type="predicted"/>
<name>Q0A9M8_ALKEH</name>
<accession>Q0A9M8</accession>
<dbReference type="HOGENOM" id="CLU_124904_0_0_6"/>
<evidence type="ECO:0008006" key="3">
    <source>
        <dbReference type="Google" id="ProtNLM"/>
    </source>
</evidence>
<evidence type="ECO:0000313" key="2">
    <source>
        <dbReference type="Proteomes" id="UP000001962"/>
    </source>
</evidence>
<dbReference type="KEGG" id="aeh:Mlg_1107"/>
<gene>
    <name evidence="1" type="ordered locus">Mlg_1107</name>
</gene>
<protein>
    <recommendedName>
        <fullName evidence="3">PBP domain-containing protein</fullName>
    </recommendedName>
</protein>
<dbReference type="OrthoDB" id="5368544at2"/>
<dbReference type="SUPFAM" id="SSF53850">
    <property type="entry name" value="Periplasmic binding protein-like II"/>
    <property type="match status" value="1"/>
</dbReference>
<dbReference type="eggNOG" id="COG0226">
    <property type="taxonomic scope" value="Bacteria"/>
</dbReference>